<reference evidence="6" key="1">
    <citation type="submission" date="2013-10" db="EMBL/GenBank/DDBJ databases">
        <title>Genomic analysis of the causative agents of coccidiosis in chickens.</title>
        <authorList>
            <person name="Reid A.J."/>
            <person name="Blake D."/>
            <person name="Billington K."/>
            <person name="Browne H."/>
            <person name="Dunn M."/>
            <person name="Hung S."/>
            <person name="Kawahara F."/>
            <person name="Miranda-Saavedra D."/>
            <person name="Mourier T."/>
            <person name="Nagra H."/>
            <person name="Otto T.D."/>
            <person name="Rawlings N."/>
            <person name="Sanchez A."/>
            <person name="Sanders M."/>
            <person name="Subramaniam C."/>
            <person name="Tay Y."/>
            <person name="Dear P."/>
            <person name="Doerig C."/>
            <person name="Gruber A."/>
            <person name="Parkinson J."/>
            <person name="Shirley M."/>
            <person name="Wan K.L."/>
            <person name="Berriman M."/>
            <person name="Tomley F."/>
            <person name="Pain A."/>
        </authorList>
    </citation>
    <scope>NUCLEOTIDE SEQUENCE [LARGE SCALE GENOMIC DNA]</scope>
    <source>
        <strain evidence="6">Houghton</strain>
    </source>
</reference>
<dbReference type="PANTHER" id="PTHR15231">
    <property type="entry name" value="PHOSPHATIDYLINOSITOL N-ACETYLGLUCOSAMINYLTRANSFERASE SUBUNIT H"/>
    <property type="match status" value="1"/>
</dbReference>
<evidence type="ECO:0000256" key="3">
    <source>
        <dbReference type="SAM" id="MobiDB-lite"/>
    </source>
</evidence>
<dbReference type="AlphaFoldDB" id="U6MTW4"/>
<dbReference type="Pfam" id="PF10181">
    <property type="entry name" value="PIG-H"/>
    <property type="match status" value="1"/>
</dbReference>
<dbReference type="RefSeq" id="XP_013434381.1">
    <property type="nucleotide sequence ID" value="XM_013578927.1"/>
</dbReference>
<feature type="transmembrane region" description="Helical" evidence="4">
    <location>
        <begin position="216"/>
        <end position="237"/>
    </location>
</feature>
<organism evidence="6 7">
    <name type="scientific">Eimeria necatrix</name>
    <dbReference type="NCBI Taxonomy" id="51315"/>
    <lineage>
        <taxon>Eukaryota</taxon>
        <taxon>Sar</taxon>
        <taxon>Alveolata</taxon>
        <taxon>Apicomplexa</taxon>
        <taxon>Conoidasida</taxon>
        <taxon>Coccidia</taxon>
        <taxon>Eucoccidiorida</taxon>
        <taxon>Eimeriorina</taxon>
        <taxon>Eimeriidae</taxon>
        <taxon>Eimeria</taxon>
    </lineage>
</organism>
<keyword evidence="4" id="KW-1133">Transmembrane helix</keyword>
<sequence length="356" mass="38783">MALEKGGSPCCCCCCRGPACTGEPASGSAQGGGTTPTAARVGAAVTTDSYLRQRALKVCSRTKKIPLLTEAVEEAVRECSSCRCWEAAAIAPENRSFYCCLCMQIRKRNDCIFWASPWRSSFRTFAAFSDPIDADAAAAEHQELQPSRSSSSSANASATSLTETPKKEGARGKKGSRPSRNIYGKLWRVARAALPLSLVFSALCCCWSITGPLPQVVFLLGAFFSCIPIADAIAALVRVREGKWERLTIIGDFGVQWSFKKFFGASRRFVPMSQVKDVIISEEVHVYRVAYHVAIVVGDKQELIVPFQDFELRLEDCLAVYEALHCLLRTQIRGASKSCTSPNVAAIPRRPSICSL</sequence>
<dbReference type="InterPro" id="IPR019328">
    <property type="entry name" value="PIGH-H_dom"/>
</dbReference>
<accession>U6MTW4</accession>
<feature type="region of interest" description="Disordered" evidence="3">
    <location>
        <begin position="144"/>
        <end position="177"/>
    </location>
</feature>
<dbReference type="OrthoDB" id="354733at2759"/>
<evidence type="ECO:0000256" key="4">
    <source>
        <dbReference type="SAM" id="Phobius"/>
    </source>
</evidence>
<dbReference type="GO" id="GO:0000506">
    <property type="term" value="C:glycosylphosphatidylinositol-N-acetylglucosaminyltransferase (GPI-GnT) complex"/>
    <property type="evidence" value="ECO:0007669"/>
    <property type="project" value="InterPro"/>
</dbReference>
<evidence type="ECO:0000259" key="5">
    <source>
        <dbReference type="Pfam" id="PF10181"/>
    </source>
</evidence>
<evidence type="ECO:0000313" key="7">
    <source>
        <dbReference type="Proteomes" id="UP000030754"/>
    </source>
</evidence>
<comment type="similarity">
    <text evidence="2">Belongs to the PIGH family.</text>
</comment>
<gene>
    <name evidence="6" type="ORF">ENH_00011920</name>
</gene>
<dbReference type="UniPathway" id="UPA00196"/>
<reference evidence="6" key="2">
    <citation type="submission" date="2013-10" db="EMBL/GenBank/DDBJ databases">
        <authorList>
            <person name="Aslett M."/>
        </authorList>
    </citation>
    <scope>NUCLEOTIDE SEQUENCE [LARGE SCALE GENOMIC DNA]</scope>
    <source>
        <strain evidence="6">Houghton</strain>
    </source>
</reference>
<evidence type="ECO:0000313" key="6">
    <source>
        <dbReference type="EMBL" id="CDJ65914.1"/>
    </source>
</evidence>
<evidence type="ECO:0000256" key="2">
    <source>
        <dbReference type="ARBA" id="ARBA00009610"/>
    </source>
</evidence>
<keyword evidence="7" id="KW-1185">Reference proteome</keyword>
<dbReference type="PANTHER" id="PTHR15231:SF1">
    <property type="entry name" value="PHOSPHATIDYLINOSITOL N-ACETYLGLUCOSAMINYLTRANSFERASE SUBUNIT H"/>
    <property type="match status" value="1"/>
</dbReference>
<dbReference type="EMBL" id="HG723336">
    <property type="protein sequence ID" value="CDJ65914.1"/>
    <property type="molecule type" value="Genomic_DNA"/>
</dbReference>
<feature type="domain" description="Phosphatidylinositol N-acetylglucosaminyltransferase subunit H conserved" evidence="5">
    <location>
        <begin position="247"/>
        <end position="308"/>
    </location>
</feature>
<name>U6MTW4_9EIME</name>
<proteinExistence type="inferred from homology"/>
<keyword evidence="4" id="KW-0812">Transmembrane</keyword>
<dbReference type="GeneID" id="25471377"/>
<feature type="compositionally biased region" description="Low complexity" evidence="3">
    <location>
        <begin position="147"/>
        <end position="160"/>
    </location>
</feature>
<dbReference type="Proteomes" id="UP000030754">
    <property type="component" value="Unassembled WGS sequence"/>
</dbReference>
<comment type="pathway">
    <text evidence="1">Glycolipid biosynthesis; glycosylphosphatidylinositol-anchor biosynthesis.</text>
</comment>
<keyword evidence="4" id="KW-0472">Membrane</keyword>
<dbReference type="VEuPathDB" id="ToxoDB:ENH_00011920"/>
<protein>
    <recommendedName>
        <fullName evidence="5">Phosphatidylinositol N-acetylglucosaminyltransferase subunit H conserved domain-containing protein</fullName>
    </recommendedName>
</protein>
<dbReference type="GO" id="GO:0006506">
    <property type="term" value="P:GPI anchor biosynthetic process"/>
    <property type="evidence" value="ECO:0007669"/>
    <property type="project" value="UniProtKB-UniPathway"/>
</dbReference>
<dbReference type="InterPro" id="IPR044215">
    <property type="entry name" value="PIG-H"/>
</dbReference>
<feature type="transmembrane region" description="Helical" evidence="4">
    <location>
        <begin position="189"/>
        <end position="210"/>
    </location>
</feature>
<evidence type="ECO:0000256" key="1">
    <source>
        <dbReference type="ARBA" id="ARBA00004687"/>
    </source>
</evidence>